<reference evidence="1 2" key="1">
    <citation type="submission" date="2022-04" db="EMBL/GenBank/DDBJ databases">
        <title>Halobacillus sp. isolated from saltern.</title>
        <authorList>
            <person name="Won M."/>
            <person name="Lee C.-M."/>
            <person name="Woen H.-Y."/>
            <person name="Kwon S.-W."/>
        </authorList>
    </citation>
    <scope>NUCLEOTIDE SEQUENCE [LARGE SCALE GENOMIC DNA]</scope>
    <source>
        <strain evidence="1 2">SSTM10-2</strain>
    </source>
</reference>
<dbReference type="EMBL" id="CP095074">
    <property type="protein sequence ID" value="UOQ94023.1"/>
    <property type="molecule type" value="Genomic_DNA"/>
</dbReference>
<evidence type="ECO:0000313" key="1">
    <source>
        <dbReference type="EMBL" id="UOQ94023.1"/>
    </source>
</evidence>
<organism evidence="1 2">
    <name type="scientific">Halobacillus shinanisalinarum</name>
    <dbReference type="NCBI Taxonomy" id="2932258"/>
    <lineage>
        <taxon>Bacteria</taxon>
        <taxon>Bacillati</taxon>
        <taxon>Bacillota</taxon>
        <taxon>Bacilli</taxon>
        <taxon>Bacillales</taxon>
        <taxon>Bacillaceae</taxon>
        <taxon>Halobacillus</taxon>
    </lineage>
</organism>
<evidence type="ECO:0000313" key="2">
    <source>
        <dbReference type="Proteomes" id="UP000831880"/>
    </source>
</evidence>
<proteinExistence type="predicted"/>
<dbReference type="Proteomes" id="UP000831880">
    <property type="component" value="Chromosome"/>
</dbReference>
<sequence length="50" mass="5755">MLNTVDVGLMANHLDAHKSIIKRLELYLNNAKNQQLIHTLEQQIGIMKNQ</sequence>
<gene>
    <name evidence="1" type="ORF">MUO14_03370</name>
</gene>
<keyword evidence="2" id="KW-1185">Reference proteome</keyword>
<dbReference type="RefSeq" id="WP_244753632.1">
    <property type="nucleotide sequence ID" value="NZ_CP095074.1"/>
</dbReference>
<protein>
    <submittedName>
        <fullName evidence="1">Uncharacterized protein</fullName>
    </submittedName>
</protein>
<name>A0ABY4H1G7_9BACI</name>
<accession>A0ABY4H1G7</accession>